<dbReference type="EMBL" id="JAWDGP010004610">
    <property type="protein sequence ID" value="KAK3763061.1"/>
    <property type="molecule type" value="Genomic_DNA"/>
</dbReference>
<organism evidence="2 3">
    <name type="scientific">Elysia crispata</name>
    <name type="common">lettuce slug</name>
    <dbReference type="NCBI Taxonomy" id="231223"/>
    <lineage>
        <taxon>Eukaryota</taxon>
        <taxon>Metazoa</taxon>
        <taxon>Spiralia</taxon>
        <taxon>Lophotrochozoa</taxon>
        <taxon>Mollusca</taxon>
        <taxon>Gastropoda</taxon>
        <taxon>Heterobranchia</taxon>
        <taxon>Euthyneura</taxon>
        <taxon>Panpulmonata</taxon>
        <taxon>Sacoglossa</taxon>
        <taxon>Placobranchoidea</taxon>
        <taxon>Plakobranchidae</taxon>
        <taxon>Elysia</taxon>
    </lineage>
</organism>
<dbReference type="AlphaFoldDB" id="A0AAE0Z6Q0"/>
<gene>
    <name evidence="2" type="ORF">RRG08_014849</name>
</gene>
<feature type="region of interest" description="Disordered" evidence="1">
    <location>
        <begin position="1"/>
        <end position="59"/>
    </location>
</feature>
<comment type="caution">
    <text evidence="2">The sequence shown here is derived from an EMBL/GenBank/DDBJ whole genome shotgun (WGS) entry which is preliminary data.</text>
</comment>
<evidence type="ECO:0000313" key="3">
    <source>
        <dbReference type="Proteomes" id="UP001283361"/>
    </source>
</evidence>
<sequence>MRGDLNQGSTEINAPRTSSKPASPDIELSPAVKTVTTRHEALHRRSFHAGPSLDSDTAIHTDTETLTRIVGKPGLTAIVPPQIRCSPSETWTEASDREQ</sequence>
<feature type="compositionally biased region" description="Polar residues" evidence="1">
    <location>
        <begin position="1"/>
        <end position="21"/>
    </location>
</feature>
<reference evidence="2" key="1">
    <citation type="journal article" date="2023" name="G3 (Bethesda)">
        <title>A reference genome for the long-term kleptoplast-retaining sea slug Elysia crispata morphotype clarki.</title>
        <authorList>
            <person name="Eastman K.E."/>
            <person name="Pendleton A.L."/>
            <person name="Shaikh M.A."/>
            <person name="Suttiyut T."/>
            <person name="Ogas R."/>
            <person name="Tomko P."/>
            <person name="Gavelis G."/>
            <person name="Widhalm J.R."/>
            <person name="Wisecaver J.H."/>
        </authorList>
    </citation>
    <scope>NUCLEOTIDE SEQUENCE</scope>
    <source>
        <strain evidence="2">ECLA1</strain>
    </source>
</reference>
<protein>
    <submittedName>
        <fullName evidence="2">Uncharacterized protein</fullName>
    </submittedName>
</protein>
<evidence type="ECO:0000313" key="2">
    <source>
        <dbReference type="EMBL" id="KAK3763061.1"/>
    </source>
</evidence>
<proteinExistence type="predicted"/>
<evidence type="ECO:0000256" key="1">
    <source>
        <dbReference type="SAM" id="MobiDB-lite"/>
    </source>
</evidence>
<name>A0AAE0Z6Q0_9GAST</name>
<accession>A0AAE0Z6Q0</accession>
<keyword evidence="3" id="KW-1185">Reference proteome</keyword>
<dbReference type="Proteomes" id="UP001283361">
    <property type="component" value="Unassembled WGS sequence"/>
</dbReference>